<name>A0ABX7R479_9GAMM</name>
<evidence type="ECO:0000313" key="1">
    <source>
        <dbReference type="EMBL" id="QSX38641.1"/>
    </source>
</evidence>
<dbReference type="EMBL" id="CP071502">
    <property type="protein sequence ID" value="QSX38641.1"/>
    <property type="molecule type" value="Genomic_DNA"/>
</dbReference>
<dbReference type="InterPro" id="IPR045425">
    <property type="entry name" value="DUF6508"/>
</dbReference>
<accession>A0ABX7R479</accession>
<evidence type="ECO:0000313" key="2">
    <source>
        <dbReference type="Proteomes" id="UP000663207"/>
    </source>
</evidence>
<dbReference type="Pfam" id="PF20118">
    <property type="entry name" value="DUF6508"/>
    <property type="match status" value="1"/>
</dbReference>
<protein>
    <recommendedName>
        <fullName evidence="3">Orphan protein</fullName>
    </recommendedName>
</protein>
<dbReference type="Proteomes" id="UP000663207">
    <property type="component" value="Chromosome"/>
</dbReference>
<organism evidence="1 2">
    <name type="scientific">Shewanella sedimentimangrovi</name>
    <dbReference type="NCBI Taxonomy" id="2814293"/>
    <lineage>
        <taxon>Bacteria</taxon>
        <taxon>Pseudomonadati</taxon>
        <taxon>Pseudomonadota</taxon>
        <taxon>Gammaproteobacteria</taxon>
        <taxon>Alteromonadales</taxon>
        <taxon>Shewanellaceae</taxon>
        <taxon>Shewanella</taxon>
    </lineage>
</organism>
<evidence type="ECO:0008006" key="3">
    <source>
        <dbReference type="Google" id="ProtNLM"/>
    </source>
</evidence>
<gene>
    <name evidence="1" type="ORF">JYB85_07460</name>
</gene>
<proteinExistence type="predicted"/>
<reference evidence="1 2" key="1">
    <citation type="submission" date="2021-03" db="EMBL/GenBank/DDBJ databases">
        <title>Novel species identification of genus Shewanella.</title>
        <authorList>
            <person name="Liu G."/>
            <person name="Zhang Q."/>
        </authorList>
    </citation>
    <scope>NUCLEOTIDE SEQUENCE [LARGE SCALE GENOMIC DNA]</scope>
    <source>
        <strain evidence="1 2">FJAT-52962</strain>
    </source>
</reference>
<dbReference type="RefSeq" id="WP_207381686.1">
    <property type="nucleotide sequence ID" value="NZ_CP071502.1"/>
</dbReference>
<keyword evidence="2" id="KW-1185">Reference proteome</keyword>
<sequence>MQASVSCQNHIRDALAAGEHGCEPGLLRQVVELLEHTGILIEEFDWQDWYRNQHLLDCPERIADANAQQCRQLLSALARLERFSHGVLAHMRRRGVLLALLERLWQLEAMPQLALAVEVSDPVSL</sequence>